<proteinExistence type="predicted"/>
<keyword evidence="3" id="KW-1185">Reference proteome</keyword>
<dbReference type="Gene3D" id="1.10.390.10">
    <property type="entry name" value="Neutral Protease Domain 2"/>
    <property type="match status" value="1"/>
</dbReference>
<feature type="transmembrane region" description="Helical" evidence="1">
    <location>
        <begin position="392"/>
        <end position="415"/>
    </location>
</feature>
<evidence type="ECO:0000313" key="2">
    <source>
        <dbReference type="EMBL" id="WKD50457.1"/>
    </source>
</evidence>
<feature type="transmembrane region" description="Helical" evidence="1">
    <location>
        <begin position="310"/>
        <end position="330"/>
    </location>
</feature>
<feature type="transmembrane region" description="Helical" evidence="1">
    <location>
        <begin position="464"/>
        <end position="484"/>
    </location>
</feature>
<organism evidence="2 3">
    <name type="scientific">Microbulbifer spongiae</name>
    <dbReference type="NCBI Taxonomy" id="2944933"/>
    <lineage>
        <taxon>Bacteria</taxon>
        <taxon>Pseudomonadati</taxon>
        <taxon>Pseudomonadota</taxon>
        <taxon>Gammaproteobacteria</taxon>
        <taxon>Cellvibrionales</taxon>
        <taxon>Microbulbiferaceae</taxon>
        <taxon>Microbulbifer</taxon>
    </lineage>
</organism>
<feature type="transmembrane region" description="Helical" evidence="1">
    <location>
        <begin position="435"/>
        <end position="457"/>
    </location>
</feature>
<feature type="transmembrane region" description="Helical" evidence="1">
    <location>
        <begin position="350"/>
        <end position="371"/>
    </location>
</feature>
<feature type="transmembrane region" description="Helical" evidence="1">
    <location>
        <begin position="101"/>
        <end position="125"/>
    </location>
</feature>
<feature type="transmembrane region" description="Helical" evidence="1">
    <location>
        <begin position="145"/>
        <end position="166"/>
    </location>
</feature>
<dbReference type="Proteomes" id="UP001321520">
    <property type="component" value="Chromosome"/>
</dbReference>
<feature type="transmembrane region" description="Helical" evidence="1">
    <location>
        <begin position="237"/>
        <end position="255"/>
    </location>
</feature>
<evidence type="ECO:0000256" key="1">
    <source>
        <dbReference type="SAM" id="Phobius"/>
    </source>
</evidence>
<feature type="transmembrane region" description="Helical" evidence="1">
    <location>
        <begin position="12"/>
        <end position="33"/>
    </location>
</feature>
<protein>
    <recommendedName>
        <fullName evidence="4">Peptidase M1 membrane alanine aminopeptidase domain-containing protein</fullName>
    </recommendedName>
</protein>
<feature type="transmembrane region" description="Helical" evidence="1">
    <location>
        <begin position="53"/>
        <end position="75"/>
    </location>
</feature>
<keyword evidence="1" id="KW-0812">Transmembrane</keyword>
<dbReference type="SUPFAM" id="SSF55486">
    <property type="entry name" value="Metalloproteases ('zincins'), catalytic domain"/>
    <property type="match status" value="1"/>
</dbReference>
<keyword evidence="1" id="KW-1133">Transmembrane helix</keyword>
<feature type="transmembrane region" description="Helical" evidence="1">
    <location>
        <begin position="514"/>
        <end position="534"/>
    </location>
</feature>
<evidence type="ECO:0000313" key="3">
    <source>
        <dbReference type="Proteomes" id="UP001321520"/>
    </source>
</evidence>
<gene>
    <name evidence="2" type="ORF">M8T91_03195</name>
</gene>
<dbReference type="RefSeq" id="WP_301416764.1">
    <property type="nucleotide sequence ID" value="NZ_CP098023.1"/>
</dbReference>
<dbReference type="EMBL" id="CP098023">
    <property type="protein sequence ID" value="WKD50457.1"/>
    <property type="molecule type" value="Genomic_DNA"/>
</dbReference>
<dbReference type="InterPro" id="IPR027268">
    <property type="entry name" value="Peptidase_M4/M1_CTD_sf"/>
</dbReference>
<accession>A0ABY9ECU1</accession>
<evidence type="ECO:0008006" key="4">
    <source>
        <dbReference type="Google" id="ProtNLM"/>
    </source>
</evidence>
<feature type="transmembrane region" description="Helical" evidence="1">
    <location>
        <begin position="546"/>
        <end position="565"/>
    </location>
</feature>
<feature type="transmembrane region" description="Helical" evidence="1">
    <location>
        <begin position="173"/>
        <end position="193"/>
    </location>
</feature>
<name>A0ABY9ECU1_9GAMM</name>
<reference evidence="2 3" key="1">
    <citation type="submission" date="2022-05" db="EMBL/GenBank/DDBJ databases">
        <title>Microbulbifer sp. nov., isolated from sponge.</title>
        <authorList>
            <person name="Gao L."/>
        </authorList>
    </citation>
    <scope>NUCLEOTIDE SEQUENCE [LARGE SCALE GENOMIC DNA]</scope>
    <source>
        <strain evidence="2 3">MI-G</strain>
    </source>
</reference>
<sequence length="1071" mass="118815">MAGARIFNEVQLILRQPLCWILAPLAGLFGFFVGRGIHIRQAELFSDPHLFHLVGALCLMALPWASCLLAGFALYRATGHKMHELTLAAPLSQARQQAIQAIGLCLVLILLGVLAALGVLAGLISSAEKLPDTLGLLTAGLKLQGLQLLIGIPAVLLFVSTFWLLRNLSLSPLLVYMGGLLWFISYILLASASGSPLMASSQTPAPWLLGAMGYLDWLGLTALMAKQPDVLLLSANRILICLTAFTMAFIAFHLAGRCFAFRAKPSAQRLSQPRVQTPALFAFSAVKPRGLVQFTALVRMQCAQVFQSPVVWLLGLVWYCVVIGETYPSFNHAEPGAQLAGRSLDAINRTMWDLVPLVGSILLLYFSDWLTRRDQRLHIAGIVDALPLFPSVALLARVMSLLALLLALLLLAAMASTVCQWLKQSPIELGDYGRFILYSGLPLAALGTVFLAIQAVLRNRLTALVLCCLLLILRFTPLAVLLGMHHPLLRPFATPLMAADGYIGYSANLDGFRAFTLFWCLLAALLLFTAILVNPQGRKTGMHWRNIPFLLGFAALAGLLVQQGIGIQTGLDANGRNLDPDSRAVLLGDYEKGYRSFAGLPMPVIAKVNTRVDFFPRQRQVRVNGHYQLQNPHSQAVQTLLVGEHWQTPLSHISLNAEAEVEYNRKLGQRVYQLTTPLLPGQSLRLDFRLVLIQNGYQPLPAHKILTENFSYLRAVPYFPTIGYQPIRELDNKDLRRQFDLPEKPQQTVEQALISRDKSGDGYDWSKMDTQISTPLGYQSFTQGELVKSWQQDKRQFRHFVTRQPVRNLQGFIAAPVQLRSRRLGTTTLQVAYLPQHRTNVEMTLDAMAQTVSFLSSHIGPYNGHTLTLVEKPDIGPTGYALPQLMLISSRVGFRSLQNAKLPFSQAYRRAVHETAHQWFGHWFGNGIAKDSAFLVESLAKYIELVMLERYRGRAAMRALIAYERARYETAEGHNRKALLSLVSAESPHDQYSRATLAFARLRQAIGDTSILAALGELNKKHGYPAPPASSVDFVDALVRQVPAQRELIETLFIRPVPVTQWLNELATEHP</sequence>
<keyword evidence="1" id="KW-0472">Membrane</keyword>